<reference evidence="5" key="1">
    <citation type="submission" date="2021-02" db="EMBL/GenBank/DDBJ databases">
        <authorList>
            <person name="Nowell W R."/>
        </authorList>
    </citation>
    <scope>NUCLEOTIDE SEQUENCE</scope>
</reference>
<dbReference type="Proteomes" id="UP000663828">
    <property type="component" value="Unassembled WGS sequence"/>
</dbReference>
<gene>
    <name evidence="5" type="ORF">XAT740_LOCUS48762</name>
</gene>
<dbReference type="EMBL" id="CAJNOR010007061">
    <property type="protein sequence ID" value="CAF1609803.1"/>
    <property type="molecule type" value="Genomic_DNA"/>
</dbReference>
<dbReference type="Gene3D" id="2.60.120.560">
    <property type="entry name" value="Exo-inulinase, domain 1"/>
    <property type="match status" value="1"/>
</dbReference>
<dbReference type="SUPFAM" id="SSF48208">
    <property type="entry name" value="Six-hairpin glycosidases"/>
    <property type="match status" value="1"/>
</dbReference>
<keyword evidence="1" id="KW-0812">Transmembrane</keyword>
<feature type="domain" description="Alpha-L-rhamnosidase C-terminal" evidence="4">
    <location>
        <begin position="740"/>
        <end position="810"/>
    </location>
</feature>
<dbReference type="Pfam" id="PF17389">
    <property type="entry name" value="Bac_rhamnosid6H"/>
    <property type="match status" value="1"/>
</dbReference>
<evidence type="ECO:0000313" key="5">
    <source>
        <dbReference type="EMBL" id="CAF1609803.1"/>
    </source>
</evidence>
<sequence>MYSKYLIYLLNLILLSSRISLSISDIPIIHIPILFNYTNDIIINNNTFPIILNYSNPLTSYIIFDYVDNVGGFPFFDIDQINGNSSLRVSYSEALPNIIDGDVEFYPLIRSFDPYRVKTYEIIASSNHIESPLIQGAQIYQRITLTSGGSIRINKLGIKSAYYTKEISSAPGSFSCSSELYTKMWKMGVRTLQINMIPARTVPSGFIATEQGFFLTENQAGVYLRGMQWINYTVTFSTMIVKSGCSFAVRSNDYSEIVITINSNEHLNPNTLIVNTRQELPPPDIFIYNITLPFNISLLKWYKIKAIVQGLTIELSINDNNVSTISLPESSNPYIPSMTPGGIAFTTSNNQETFFRDLQVVDLSSSNFGSILYQSSLTSQQSVYDFGVGTNELPIILDGAKRDRNVWSGDLLVVGPVLYYSYYESKYVAGSLALLNSYQLKSGIVSSRVNVGFPLQRSDPTDEFVGPIFYSYTYFLANLISVAEYYLYTGDIQFVNDQWPRMQLLMEFFSALVDTNNLIVVTNPIWGYDYNPSYGIYTGKFTKLNILYAMALDDAAFLADAINNVTAAIQYRQQAIAVRNAINTYLYNSTSNYYMISDQKTIGISQDTNSLAILSGIASQLGPNVSEQLLEQLKQKLRLSGTNGSGYLSTTSDGIPQGTSVIVSPFISFFHAAAAFEQDRSDLAFDILESVWSPMAQPSPYFTGTFWESERPINYPGASTSMAHTWSAGITPLLSKYVLGIKPISPGYAKWLIRPQLGNLTWASGSVCTPYGIITVKWNNSNSQFKITVDIPLNTRGTVYVPTGRNCINVNEKMFHMESYDNSVHGVDRITKNGSYIEISIVSSGSYTIIANSVCNAVSSAFIRSSILFYLILSLFIILS</sequence>
<feature type="chain" id="PRO_5033053850" description="Alpha-L-rhamnosidase" evidence="2">
    <location>
        <begin position="25"/>
        <end position="880"/>
    </location>
</feature>
<accession>A0A816BLE1</accession>
<dbReference type="InterPro" id="IPR035398">
    <property type="entry name" value="Bac_rhamnosid_C"/>
</dbReference>
<dbReference type="InterPro" id="IPR012341">
    <property type="entry name" value="6hp_glycosidase-like_sf"/>
</dbReference>
<evidence type="ECO:0000256" key="2">
    <source>
        <dbReference type="SAM" id="SignalP"/>
    </source>
</evidence>
<evidence type="ECO:0000259" key="3">
    <source>
        <dbReference type="Pfam" id="PF17389"/>
    </source>
</evidence>
<evidence type="ECO:0000313" key="6">
    <source>
        <dbReference type="Proteomes" id="UP000663828"/>
    </source>
</evidence>
<dbReference type="AlphaFoldDB" id="A0A816BLE1"/>
<name>A0A816BLE1_ADIRI</name>
<dbReference type="GO" id="GO:0005975">
    <property type="term" value="P:carbohydrate metabolic process"/>
    <property type="evidence" value="ECO:0007669"/>
    <property type="project" value="InterPro"/>
</dbReference>
<dbReference type="PANTHER" id="PTHR34987:SF4">
    <property type="entry name" value="ALPHA-L-RHAMNOSIDASE C-TERMINAL DOMAIN-CONTAINING PROTEIN"/>
    <property type="match status" value="1"/>
</dbReference>
<feature type="domain" description="Alpha-L-rhamnosidase six-hairpin glycosidase" evidence="3">
    <location>
        <begin position="391"/>
        <end position="636"/>
    </location>
</feature>
<evidence type="ECO:0008006" key="7">
    <source>
        <dbReference type="Google" id="ProtNLM"/>
    </source>
</evidence>
<dbReference type="PANTHER" id="PTHR34987">
    <property type="entry name" value="C, PUTATIVE (AFU_ORTHOLOGUE AFUA_3G02880)-RELATED"/>
    <property type="match status" value="1"/>
</dbReference>
<keyword evidence="1" id="KW-1133">Transmembrane helix</keyword>
<feature type="signal peptide" evidence="2">
    <location>
        <begin position="1"/>
        <end position="24"/>
    </location>
</feature>
<proteinExistence type="predicted"/>
<evidence type="ECO:0000259" key="4">
    <source>
        <dbReference type="Pfam" id="PF17390"/>
    </source>
</evidence>
<comment type="caution">
    <text evidence="5">The sequence shown here is derived from an EMBL/GenBank/DDBJ whole genome shotgun (WGS) entry which is preliminary data.</text>
</comment>
<dbReference type="Gene3D" id="2.60.420.10">
    <property type="entry name" value="Maltose phosphorylase, domain 3"/>
    <property type="match status" value="1"/>
</dbReference>
<evidence type="ECO:0000256" key="1">
    <source>
        <dbReference type="SAM" id="Phobius"/>
    </source>
</evidence>
<organism evidence="5 6">
    <name type="scientific">Adineta ricciae</name>
    <name type="common">Rotifer</name>
    <dbReference type="NCBI Taxonomy" id="249248"/>
    <lineage>
        <taxon>Eukaryota</taxon>
        <taxon>Metazoa</taxon>
        <taxon>Spiralia</taxon>
        <taxon>Gnathifera</taxon>
        <taxon>Rotifera</taxon>
        <taxon>Eurotatoria</taxon>
        <taxon>Bdelloidea</taxon>
        <taxon>Adinetida</taxon>
        <taxon>Adinetidae</taxon>
        <taxon>Adineta</taxon>
    </lineage>
</organism>
<dbReference type="Pfam" id="PF17390">
    <property type="entry name" value="Bac_rhamnosid_C"/>
    <property type="match status" value="1"/>
</dbReference>
<keyword evidence="1" id="KW-0472">Membrane</keyword>
<dbReference type="Gene3D" id="1.50.10.10">
    <property type="match status" value="1"/>
</dbReference>
<dbReference type="InterPro" id="IPR035396">
    <property type="entry name" value="Bac_rhamnosid6H"/>
</dbReference>
<keyword evidence="2" id="KW-0732">Signal</keyword>
<feature type="transmembrane region" description="Helical" evidence="1">
    <location>
        <begin position="861"/>
        <end position="879"/>
    </location>
</feature>
<dbReference type="InterPro" id="IPR008928">
    <property type="entry name" value="6-hairpin_glycosidase_sf"/>
</dbReference>
<protein>
    <recommendedName>
        <fullName evidence="7">Alpha-L-rhamnosidase</fullName>
    </recommendedName>
</protein>
<keyword evidence="6" id="KW-1185">Reference proteome</keyword>